<evidence type="ECO:0000313" key="2">
    <source>
        <dbReference type="Proteomes" id="UP001056685"/>
    </source>
</evidence>
<accession>A0A9E7MQB1</accession>
<proteinExistence type="predicted"/>
<sequence length="182" mass="20813">MKPPCKKRFLAKSIQDLGEFTRHYGLTPPEGHDLSLKALEQKSWAWFAKSLHDVSGEIYSASIDAYLRPMDRQWGTAMAIAYEPVRVGGLVFIWDARPCGNLERYLDAVGVLVEIDREKNPNRLYEDDGGPARCGQRYHLQKLDGSTVSWGNCAPRNVVSHRITEMNRQIVKDLTRDRWPNL</sequence>
<evidence type="ECO:0000313" key="1">
    <source>
        <dbReference type="EMBL" id="USN14180.1"/>
    </source>
</evidence>
<keyword evidence="2" id="KW-1185">Reference proteome</keyword>
<name>A0A9E7MQB1_9CAUD</name>
<dbReference type="EMBL" id="ON529852">
    <property type="protein sequence ID" value="USN14180.1"/>
    <property type="molecule type" value="Genomic_DNA"/>
</dbReference>
<protein>
    <submittedName>
        <fullName evidence="1">Uncharacterized protein</fullName>
    </submittedName>
</protein>
<reference evidence="1" key="1">
    <citation type="submission" date="2022-05" db="EMBL/GenBank/DDBJ databases">
        <authorList>
            <person name="Friedrich I."/>
            <person name="Poehlein A."/>
            <person name="Schneider D."/>
            <person name="Hertel R."/>
            <person name="Daniel R."/>
        </authorList>
    </citation>
    <scope>NUCLEOTIDE SEQUENCE</scope>
</reference>
<organism evidence="1 2">
    <name type="scientific">Brevundimonas phage vB_BpoS-Kabachok</name>
    <dbReference type="NCBI Taxonomy" id="2948600"/>
    <lineage>
        <taxon>Viruses</taxon>
        <taxon>Duplodnaviria</taxon>
        <taxon>Heunggongvirae</taxon>
        <taxon>Uroviricota</taxon>
        <taxon>Caudoviricetes</taxon>
        <taxon>Jeanschmidtviridae</taxon>
        <taxon>Marchewkavirus</taxon>
        <taxon>Marchewkavirus kabachok</taxon>
    </lineage>
</organism>
<gene>
    <name evidence="1" type="ORF">KABACHOK_03440</name>
</gene>
<dbReference type="Proteomes" id="UP001056685">
    <property type="component" value="Segment"/>
</dbReference>